<proteinExistence type="predicted"/>
<dbReference type="OMA" id="HSSHARW"/>
<gene>
    <name evidence="1" type="ORF">DCAR_028203</name>
</gene>
<dbReference type="STRING" id="79200.A0A175YLB3"/>
<organism evidence="1">
    <name type="scientific">Daucus carota subsp. sativus</name>
    <name type="common">Carrot</name>
    <dbReference type="NCBI Taxonomy" id="79200"/>
    <lineage>
        <taxon>Eukaryota</taxon>
        <taxon>Viridiplantae</taxon>
        <taxon>Streptophyta</taxon>
        <taxon>Embryophyta</taxon>
        <taxon>Tracheophyta</taxon>
        <taxon>Spermatophyta</taxon>
        <taxon>Magnoliopsida</taxon>
        <taxon>eudicotyledons</taxon>
        <taxon>Gunneridae</taxon>
        <taxon>Pentapetalae</taxon>
        <taxon>asterids</taxon>
        <taxon>campanulids</taxon>
        <taxon>Apiales</taxon>
        <taxon>Apiaceae</taxon>
        <taxon>Apioideae</taxon>
        <taxon>Scandiceae</taxon>
        <taxon>Daucinae</taxon>
        <taxon>Daucus</taxon>
        <taxon>Daucus sect. Daucus</taxon>
    </lineage>
</organism>
<evidence type="ECO:0000313" key="1">
    <source>
        <dbReference type="EMBL" id="KZM84375.1"/>
    </source>
</evidence>
<dbReference type="EMBL" id="LNRQ01000008">
    <property type="protein sequence ID" value="KZM84375.1"/>
    <property type="molecule type" value="Genomic_DNA"/>
</dbReference>
<reference evidence="1" key="1">
    <citation type="journal article" date="2016" name="Nat. Genet.">
        <title>A high-quality carrot genome assembly provides new insights into carotenoid accumulation and asterid genome evolution.</title>
        <authorList>
            <person name="Iorizzo M."/>
            <person name="Ellison S."/>
            <person name="Senalik D."/>
            <person name="Zeng P."/>
            <person name="Satapoomin P."/>
            <person name="Huang J."/>
            <person name="Bowman M."/>
            <person name="Iovene M."/>
            <person name="Sanseverino W."/>
            <person name="Cavagnaro P."/>
            <person name="Yildiz M."/>
            <person name="Macko-Podgorni A."/>
            <person name="Moranska E."/>
            <person name="Grzebelus E."/>
            <person name="Grzebelus D."/>
            <person name="Ashrafi H."/>
            <person name="Zheng Z."/>
            <person name="Cheng S."/>
            <person name="Spooner D."/>
            <person name="Van Deynze A."/>
            <person name="Simon P."/>
        </authorList>
    </citation>
    <scope>NUCLEOTIDE SEQUENCE [LARGE SCALE GENOMIC DNA]</scope>
    <source>
        <tissue evidence="1">Leaf</tissue>
    </source>
</reference>
<accession>A0A175YLB3</accession>
<dbReference type="AlphaFoldDB" id="A0A175YLB3"/>
<sequence length="253" mass="28244">MGELKKLLALPCQVCSLFGFLQSIQEPDLRNQRVRMESHTCTNLTHDCSFKDWRKVVLEQMYQSLCTETQGALQDCIRDALVFNHQTGCTTSIKDHVGATSNGSTSESSSCLDGDMWKQALFSVLVSTKFAQLCNLLSGNFLGMNVSSLFNLGLINSRINEGVYKNSPMLFHSDIQQVWTKLRKVGTEMVTLGMSLSEASRASCHNTVTDLPCFAVMCPPEYLLLACNFYLKRQGEKGEVIHSMLTIFLKIMA</sequence>
<protein>
    <submittedName>
        <fullName evidence="1">Uncharacterized protein</fullName>
    </submittedName>
</protein>
<name>A0A175YLB3_DAUCS</name>
<dbReference type="Gramene" id="KZM84375">
    <property type="protein sequence ID" value="KZM84375"/>
    <property type="gene ID" value="DCAR_028203"/>
</dbReference>
<comment type="caution">
    <text evidence="1">The sequence shown here is derived from an EMBL/GenBank/DDBJ whole genome shotgun (WGS) entry which is preliminary data.</text>
</comment>